<dbReference type="InterPro" id="IPR023214">
    <property type="entry name" value="HAD_sf"/>
</dbReference>
<proteinExistence type="predicted"/>
<dbReference type="InterPro" id="IPR036412">
    <property type="entry name" value="HAD-like_sf"/>
</dbReference>
<gene>
    <name evidence="1" type="ORF">A2717_04435</name>
</gene>
<dbReference type="SFLD" id="SFLDG01129">
    <property type="entry name" value="C1.5:_HAD__Beta-PGM__Phosphata"/>
    <property type="match status" value="1"/>
</dbReference>
<dbReference type="SFLD" id="SFLDS00003">
    <property type="entry name" value="Haloacid_Dehalogenase"/>
    <property type="match status" value="1"/>
</dbReference>
<evidence type="ECO:0000313" key="1">
    <source>
        <dbReference type="EMBL" id="OGE73851.1"/>
    </source>
</evidence>
<dbReference type="GO" id="GO:0008967">
    <property type="term" value="F:phosphoglycolate phosphatase activity"/>
    <property type="evidence" value="ECO:0007669"/>
    <property type="project" value="TreeGrafter"/>
</dbReference>
<comment type="caution">
    <text evidence="1">The sequence shown here is derived from an EMBL/GenBank/DDBJ whole genome shotgun (WGS) entry which is preliminary data.</text>
</comment>
<dbReference type="PANTHER" id="PTHR43434">
    <property type="entry name" value="PHOSPHOGLYCOLATE PHOSPHATASE"/>
    <property type="match status" value="1"/>
</dbReference>
<dbReference type="SUPFAM" id="SSF56784">
    <property type="entry name" value="HAD-like"/>
    <property type="match status" value="1"/>
</dbReference>
<dbReference type="Pfam" id="PF13419">
    <property type="entry name" value="HAD_2"/>
    <property type="match status" value="1"/>
</dbReference>
<dbReference type="PANTHER" id="PTHR43434:SF1">
    <property type="entry name" value="PHOSPHOGLYCOLATE PHOSPHATASE"/>
    <property type="match status" value="1"/>
</dbReference>
<dbReference type="InterPro" id="IPR050155">
    <property type="entry name" value="HAD-like_hydrolase_sf"/>
</dbReference>
<dbReference type="AlphaFoldDB" id="A0A1F5N835"/>
<sequence>MIKLVAFDWNGTLLDDIDGGTMAESATRLHFGFKETNIEEIRDHFIIPIKQYWVNAGLSPEFFDSRAEEIEAVYMQHYEPEEAKVNLRDGAKDALTWLNNNSIESIIFSNHIVSHIEIQNERLGIKHLINQILARSTKNDITHTTKTFKDELLKDFVNSKSLNPSEVMVVGDTIEEIEIGQKFGYKAVAITGGWQSKKRLKAAAPDYIIHNLIELKNIIENIEIHGNI</sequence>
<dbReference type="GO" id="GO:0006281">
    <property type="term" value="P:DNA repair"/>
    <property type="evidence" value="ECO:0007669"/>
    <property type="project" value="TreeGrafter"/>
</dbReference>
<dbReference type="STRING" id="1817821.A2717_04435"/>
<dbReference type="InterPro" id="IPR023198">
    <property type="entry name" value="PGP-like_dom2"/>
</dbReference>
<dbReference type="GO" id="GO:0005829">
    <property type="term" value="C:cytosol"/>
    <property type="evidence" value="ECO:0007669"/>
    <property type="project" value="TreeGrafter"/>
</dbReference>
<dbReference type="Gene3D" id="3.40.50.1000">
    <property type="entry name" value="HAD superfamily/HAD-like"/>
    <property type="match status" value="1"/>
</dbReference>
<dbReference type="Gene3D" id="1.10.150.240">
    <property type="entry name" value="Putative phosphatase, domain 2"/>
    <property type="match status" value="1"/>
</dbReference>
<accession>A0A1F5N835</accession>
<organism evidence="1 2">
    <name type="scientific">Candidatus Doudnabacteria bacterium RIFCSPHIGHO2_01_FULL_41_86</name>
    <dbReference type="NCBI Taxonomy" id="1817821"/>
    <lineage>
        <taxon>Bacteria</taxon>
        <taxon>Candidatus Doudnaibacteriota</taxon>
    </lineage>
</organism>
<evidence type="ECO:0008006" key="3">
    <source>
        <dbReference type="Google" id="ProtNLM"/>
    </source>
</evidence>
<dbReference type="InterPro" id="IPR041492">
    <property type="entry name" value="HAD_2"/>
</dbReference>
<evidence type="ECO:0000313" key="2">
    <source>
        <dbReference type="Proteomes" id="UP000177610"/>
    </source>
</evidence>
<dbReference type="Proteomes" id="UP000177610">
    <property type="component" value="Unassembled WGS sequence"/>
</dbReference>
<name>A0A1F5N835_9BACT</name>
<dbReference type="EMBL" id="MFEH01000004">
    <property type="protein sequence ID" value="OGE73851.1"/>
    <property type="molecule type" value="Genomic_DNA"/>
</dbReference>
<reference evidence="1 2" key="1">
    <citation type="journal article" date="2016" name="Nat. Commun.">
        <title>Thousands of microbial genomes shed light on interconnected biogeochemical processes in an aquifer system.</title>
        <authorList>
            <person name="Anantharaman K."/>
            <person name="Brown C.T."/>
            <person name="Hug L.A."/>
            <person name="Sharon I."/>
            <person name="Castelle C.J."/>
            <person name="Probst A.J."/>
            <person name="Thomas B.C."/>
            <person name="Singh A."/>
            <person name="Wilkins M.J."/>
            <person name="Karaoz U."/>
            <person name="Brodie E.L."/>
            <person name="Williams K.H."/>
            <person name="Hubbard S.S."/>
            <person name="Banfield J.F."/>
        </authorList>
    </citation>
    <scope>NUCLEOTIDE SEQUENCE [LARGE SCALE GENOMIC DNA]</scope>
</reference>
<protein>
    <recommendedName>
        <fullName evidence="3">Phosphatase</fullName>
    </recommendedName>
</protein>